<feature type="compositionally biased region" description="Basic and acidic residues" evidence="1">
    <location>
        <begin position="82"/>
        <end position="94"/>
    </location>
</feature>
<sequence>MFHIIYLDNNAVLRPANHGITDTEWHHKCRSVLIAEKTSYSAQRYAETLGFDLLSKEEWSELIGSLDDPGVTSNDHYINSRPKPDKWDNSREIY</sequence>
<accession>A0A6J5PLF8</accession>
<protein>
    <submittedName>
        <fullName evidence="2">Uncharacterized protein</fullName>
    </submittedName>
</protein>
<evidence type="ECO:0000313" key="2">
    <source>
        <dbReference type="EMBL" id="CAB4170018.1"/>
    </source>
</evidence>
<gene>
    <name evidence="2" type="ORF">UFOVP907_44</name>
</gene>
<evidence type="ECO:0000256" key="1">
    <source>
        <dbReference type="SAM" id="MobiDB-lite"/>
    </source>
</evidence>
<proteinExistence type="predicted"/>
<dbReference type="EMBL" id="LR796857">
    <property type="protein sequence ID" value="CAB4170018.1"/>
    <property type="molecule type" value="Genomic_DNA"/>
</dbReference>
<organism evidence="2">
    <name type="scientific">uncultured Caudovirales phage</name>
    <dbReference type="NCBI Taxonomy" id="2100421"/>
    <lineage>
        <taxon>Viruses</taxon>
        <taxon>Duplodnaviria</taxon>
        <taxon>Heunggongvirae</taxon>
        <taxon>Uroviricota</taxon>
        <taxon>Caudoviricetes</taxon>
        <taxon>Peduoviridae</taxon>
        <taxon>Maltschvirus</taxon>
        <taxon>Maltschvirus maltsch</taxon>
    </lineage>
</organism>
<reference evidence="2" key="1">
    <citation type="submission" date="2020-05" db="EMBL/GenBank/DDBJ databases">
        <authorList>
            <person name="Chiriac C."/>
            <person name="Salcher M."/>
            <person name="Ghai R."/>
            <person name="Kavagutti S V."/>
        </authorList>
    </citation>
    <scope>NUCLEOTIDE SEQUENCE</scope>
</reference>
<feature type="region of interest" description="Disordered" evidence="1">
    <location>
        <begin position="69"/>
        <end position="94"/>
    </location>
</feature>
<name>A0A6J5PLF8_9CAUD</name>